<evidence type="ECO:0000256" key="3">
    <source>
        <dbReference type="ARBA" id="ARBA00023163"/>
    </source>
</evidence>
<name>A0A5J6FNA6_9ACTN</name>
<dbReference type="Proteomes" id="UP000326178">
    <property type="component" value="Chromosome"/>
</dbReference>
<dbReference type="Gene3D" id="1.10.10.10">
    <property type="entry name" value="Winged helix-like DNA-binding domain superfamily/Winged helix DNA-binding domain"/>
    <property type="match status" value="1"/>
</dbReference>
<sequence>MPAEVEQVRRSGGRAGSRSGGRGYTIESLDTGLRLMQLFLVLDTVTVSEAAGRLGIGRSTAHRVLSTLEGRGFAVRDPSGRGYEAGPGLLRLGRPAGLGTTARAQLAAVLDDAARRTGETVECAALVGGLVLVTDGRESARPVRVTLETDRVAPAYATAAGKVLLSRLTADQVRELYPREDLPPLTPRTLVSRAKLLEELAEVRELGRAFSRGEFAPGLHAVAVPLPGAGRRNRMALSASAPADRGDDAALAERAGQLWQSAARPAAVPAQDRPRAPGGQGGQGSRGGPG</sequence>
<reference evidence="7 8" key="1">
    <citation type="submission" date="2017-09" db="EMBL/GenBank/DDBJ databases">
        <authorList>
            <person name="Lee N."/>
            <person name="Cho B.-K."/>
        </authorList>
    </citation>
    <scope>NUCLEOTIDE SEQUENCE [LARGE SCALE GENOMIC DNA]</scope>
    <source>
        <strain evidence="7 8">ATCC 12769</strain>
    </source>
</reference>
<dbReference type="SUPFAM" id="SSF46785">
    <property type="entry name" value="Winged helix' DNA-binding domain"/>
    <property type="match status" value="1"/>
</dbReference>
<feature type="compositionally biased region" description="Gly residues" evidence="4">
    <location>
        <begin position="13"/>
        <end position="23"/>
    </location>
</feature>
<feature type="region of interest" description="Disordered" evidence="4">
    <location>
        <begin position="1"/>
        <end position="23"/>
    </location>
</feature>
<accession>A0A5J6FNA6</accession>
<feature type="region of interest" description="Disordered" evidence="4">
    <location>
        <begin position="237"/>
        <end position="290"/>
    </location>
</feature>
<dbReference type="KEGG" id="snk:CP967_02755"/>
<evidence type="ECO:0000313" key="8">
    <source>
        <dbReference type="Proteomes" id="UP000326178"/>
    </source>
</evidence>
<dbReference type="PROSITE" id="PS51077">
    <property type="entry name" value="HTH_ICLR"/>
    <property type="match status" value="1"/>
</dbReference>
<evidence type="ECO:0000256" key="4">
    <source>
        <dbReference type="SAM" id="MobiDB-lite"/>
    </source>
</evidence>
<gene>
    <name evidence="7" type="ORF">CP967_02755</name>
</gene>
<dbReference type="SMART" id="SM00346">
    <property type="entry name" value="HTH_ICLR"/>
    <property type="match status" value="1"/>
</dbReference>
<dbReference type="GO" id="GO:0045892">
    <property type="term" value="P:negative regulation of DNA-templated transcription"/>
    <property type="evidence" value="ECO:0007669"/>
    <property type="project" value="TreeGrafter"/>
</dbReference>
<dbReference type="InterPro" id="IPR050707">
    <property type="entry name" value="HTH_MetabolicPath_Reg"/>
</dbReference>
<evidence type="ECO:0000256" key="1">
    <source>
        <dbReference type="ARBA" id="ARBA00023015"/>
    </source>
</evidence>
<dbReference type="PANTHER" id="PTHR30136:SF35">
    <property type="entry name" value="HTH-TYPE TRANSCRIPTIONAL REGULATOR RV1719"/>
    <property type="match status" value="1"/>
</dbReference>
<dbReference type="PANTHER" id="PTHR30136">
    <property type="entry name" value="HELIX-TURN-HELIX TRANSCRIPTIONAL REGULATOR, ICLR FAMILY"/>
    <property type="match status" value="1"/>
</dbReference>
<dbReference type="SUPFAM" id="SSF55781">
    <property type="entry name" value="GAF domain-like"/>
    <property type="match status" value="1"/>
</dbReference>
<keyword evidence="2" id="KW-0238">DNA-binding</keyword>
<dbReference type="GO" id="GO:0003700">
    <property type="term" value="F:DNA-binding transcription factor activity"/>
    <property type="evidence" value="ECO:0007669"/>
    <property type="project" value="TreeGrafter"/>
</dbReference>
<feature type="domain" description="HTH iclR-type" evidence="5">
    <location>
        <begin position="26"/>
        <end position="87"/>
    </location>
</feature>
<dbReference type="InterPro" id="IPR005471">
    <property type="entry name" value="Tscrpt_reg_IclR_N"/>
</dbReference>
<keyword evidence="8" id="KW-1185">Reference proteome</keyword>
<dbReference type="Gene3D" id="3.30.450.40">
    <property type="match status" value="1"/>
</dbReference>
<dbReference type="Pfam" id="PF01614">
    <property type="entry name" value="IclR_C"/>
    <property type="match status" value="1"/>
</dbReference>
<keyword evidence="1" id="KW-0805">Transcription regulation</keyword>
<dbReference type="InterPro" id="IPR036390">
    <property type="entry name" value="WH_DNA-bd_sf"/>
</dbReference>
<protein>
    <submittedName>
        <fullName evidence="7">IclR family transcriptional regulator</fullName>
    </submittedName>
</protein>
<dbReference type="OrthoDB" id="7274111at2"/>
<dbReference type="GO" id="GO:0003677">
    <property type="term" value="F:DNA binding"/>
    <property type="evidence" value="ECO:0007669"/>
    <property type="project" value="UniProtKB-KW"/>
</dbReference>
<organism evidence="7 8">
    <name type="scientific">Streptomyces nitrosporeus</name>
    <dbReference type="NCBI Taxonomy" id="28894"/>
    <lineage>
        <taxon>Bacteria</taxon>
        <taxon>Bacillati</taxon>
        <taxon>Actinomycetota</taxon>
        <taxon>Actinomycetes</taxon>
        <taxon>Kitasatosporales</taxon>
        <taxon>Streptomycetaceae</taxon>
        <taxon>Streptomyces</taxon>
    </lineage>
</organism>
<dbReference type="InterPro" id="IPR036388">
    <property type="entry name" value="WH-like_DNA-bd_sf"/>
</dbReference>
<evidence type="ECO:0000313" key="7">
    <source>
        <dbReference type="EMBL" id="QEU76350.1"/>
    </source>
</evidence>
<proteinExistence type="predicted"/>
<dbReference type="InterPro" id="IPR014757">
    <property type="entry name" value="Tscrpt_reg_IclR_C"/>
</dbReference>
<evidence type="ECO:0000259" key="6">
    <source>
        <dbReference type="PROSITE" id="PS51078"/>
    </source>
</evidence>
<dbReference type="PROSITE" id="PS51078">
    <property type="entry name" value="ICLR_ED"/>
    <property type="match status" value="1"/>
</dbReference>
<dbReference type="AlphaFoldDB" id="A0A5J6FNA6"/>
<dbReference type="EMBL" id="CP023702">
    <property type="protein sequence ID" value="QEU76350.1"/>
    <property type="molecule type" value="Genomic_DNA"/>
</dbReference>
<feature type="domain" description="IclR-ED" evidence="6">
    <location>
        <begin position="88"/>
        <end position="272"/>
    </location>
</feature>
<evidence type="ECO:0000256" key="2">
    <source>
        <dbReference type="ARBA" id="ARBA00023125"/>
    </source>
</evidence>
<dbReference type="Pfam" id="PF09339">
    <property type="entry name" value="HTH_IclR"/>
    <property type="match status" value="1"/>
</dbReference>
<keyword evidence="3" id="KW-0804">Transcription</keyword>
<dbReference type="InterPro" id="IPR029016">
    <property type="entry name" value="GAF-like_dom_sf"/>
</dbReference>
<evidence type="ECO:0000259" key="5">
    <source>
        <dbReference type="PROSITE" id="PS51077"/>
    </source>
</evidence>
<feature type="compositionally biased region" description="Gly residues" evidence="4">
    <location>
        <begin position="278"/>
        <end position="290"/>
    </location>
</feature>